<dbReference type="EMBL" id="QHJG01000040">
    <property type="protein sequence ID" value="PWY54237.1"/>
    <property type="molecule type" value="Genomic_DNA"/>
</dbReference>
<name>A0A317U0B2_9GAMM</name>
<dbReference type="AlphaFoldDB" id="A0A317U0B2"/>
<evidence type="ECO:0000256" key="1">
    <source>
        <dbReference type="SAM" id="Phobius"/>
    </source>
</evidence>
<proteinExistence type="predicted"/>
<feature type="transmembrane region" description="Helical" evidence="1">
    <location>
        <begin position="14"/>
        <end position="35"/>
    </location>
</feature>
<dbReference type="Proteomes" id="UP000247152">
    <property type="component" value="Unassembled WGS sequence"/>
</dbReference>
<accession>A0A317U0B2</accession>
<comment type="caution">
    <text evidence="2">The sequence shown here is derived from an EMBL/GenBank/DDBJ whole genome shotgun (WGS) entry which is preliminary data.</text>
</comment>
<reference evidence="2 3" key="1">
    <citation type="submission" date="2018-05" db="EMBL/GenBank/DDBJ databases">
        <title>Legionella qingyii sp.nov., whole genome shotgun sequence.</title>
        <authorList>
            <person name="Wu H."/>
            <person name="Zhu Q."/>
            <person name="Hu C."/>
        </authorList>
    </citation>
    <scope>NUCLEOTIDE SEQUENCE [LARGE SCALE GENOMIC DNA]</scope>
    <source>
        <strain evidence="2 3">HEB18</strain>
    </source>
</reference>
<gene>
    <name evidence="2" type="ORF">DGG96_18095</name>
</gene>
<evidence type="ECO:0000313" key="3">
    <source>
        <dbReference type="Proteomes" id="UP000247152"/>
    </source>
</evidence>
<keyword evidence="1" id="KW-1133">Transmembrane helix</keyword>
<keyword evidence="1" id="KW-0812">Transmembrane</keyword>
<sequence length="80" mass="8793">MNFITEKKSNIKHFISAFLCTIMGQGTVSGALVLLSKPLFRLKDILLLNITLIVGFVVKKASIVHGFLTALWYVGIVSVN</sequence>
<evidence type="ECO:0000313" key="2">
    <source>
        <dbReference type="EMBL" id="PWY54237.1"/>
    </source>
</evidence>
<keyword evidence="1" id="KW-0472">Membrane</keyword>
<protein>
    <submittedName>
        <fullName evidence="2">Uncharacterized protein</fullName>
    </submittedName>
</protein>
<feature type="transmembrane region" description="Helical" evidence="1">
    <location>
        <begin position="47"/>
        <end position="74"/>
    </location>
</feature>
<organism evidence="2 3">
    <name type="scientific">Legionella qingyii</name>
    <dbReference type="NCBI Taxonomy" id="2184757"/>
    <lineage>
        <taxon>Bacteria</taxon>
        <taxon>Pseudomonadati</taxon>
        <taxon>Pseudomonadota</taxon>
        <taxon>Gammaproteobacteria</taxon>
        <taxon>Legionellales</taxon>
        <taxon>Legionellaceae</taxon>
        <taxon>Legionella</taxon>
    </lineage>
</organism>